<dbReference type="EMBL" id="HF936373">
    <property type="protein sequence ID" value="CCX16228.1"/>
    <property type="molecule type" value="Genomic_DNA"/>
</dbReference>
<dbReference type="SUPFAM" id="SSF51735">
    <property type="entry name" value="NAD(P)-binding Rossmann-fold domains"/>
    <property type="match status" value="1"/>
</dbReference>
<dbReference type="OMA" id="REYGVYP"/>
<dbReference type="InterPro" id="IPR052711">
    <property type="entry name" value="Zinc_ADH-like"/>
</dbReference>
<dbReference type="Pfam" id="PF08240">
    <property type="entry name" value="ADH_N"/>
    <property type="match status" value="1"/>
</dbReference>
<dbReference type="GO" id="GO:0016491">
    <property type="term" value="F:oxidoreductase activity"/>
    <property type="evidence" value="ECO:0007669"/>
    <property type="project" value="InterPro"/>
</dbReference>
<dbReference type="InterPro" id="IPR036291">
    <property type="entry name" value="NAD(P)-bd_dom_sf"/>
</dbReference>
<evidence type="ECO:0000313" key="2">
    <source>
        <dbReference type="EMBL" id="CCX16228.1"/>
    </source>
</evidence>
<dbReference type="OrthoDB" id="9930022at2759"/>
<organism evidence="2 3">
    <name type="scientific">Pyronema omphalodes (strain CBS 100304)</name>
    <name type="common">Pyronema confluens</name>
    <dbReference type="NCBI Taxonomy" id="1076935"/>
    <lineage>
        <taxon>Eukaryota</taxon>
        <taxon>Fungi</taxon>
        <taxon>Dikarya</taxon>
        <taxon>Ascomycota</taxon>
        <taxon>Pezizomycotina</taxon>
        <taxon>Pezizomycetes</taxon>
        <taxon>Pezizales</taxon>
        <taxon>Pyronemataceae</taxon>
        <taxon>Pyronema</taxon>
    </lineage>
</organism>
<feature type="domain" description="Enoyl reductase (ER)" evidence="1">
    <location>
        <begin position="21"/>
        <end position="348"/>
    </location>
</feature>
<reference evidence="2 3" key="1">
    <citation type="journal article" date="2013" name="PLoS Genet.">
        <title>The genome and development-dependent transcriptomes of Pyronema confluens: a window into fungal evolution.</title>
        <authorList>
            <person name="Traeger S."/>
            <person name="Altegoer F."/>
            <person name="Freitag M."/>
            <person name="Gabaldon T."/>
            <person name="Kempken F."/>
            <person name="Kumar A."/>
            <person name="Marcet-Houben M."/>
            <person name="Poggeler S."/>
            <person name="Stajich J.E."/>
            <person name="Nowrousian M."/>
        </authorList>
    </citation>
    <scope>NUCLEOTIDE SEQUENCE [LARGE SCALE GENOMIC DNA]</scope>
    <source>
        <strain evidence="3">CBS 100304</strain>
        <tissue evidence="2">Vegetative mycelium</tissue>
    </source>
</reference>
<dbReference type="Pfam" id="PF00107">
    <property type="entry name" value="ADH_zinc_N"/>
    <property type="match status" value="1"/>
</dbReference>
<evidence type="ECO:0000259" key="1">
    <source>
        <dbReference type="SMART" id="SM00829"/>
    </source>
</evidence>
<dbReference type="SMART" id="SM00829">
    <property type="entry name" value="PKS_ER"/>
    <property type="match status" value="1"/>
</dbReference>
<dbReference type="InterPro" id="IPR013149">
    <property type="entry name" value="ADH-like_C"/>
</dbReference>
<dbReference type="PANTHER" id="PTHR45033:SF2">
    <property type="entry name" value="ZINC-TYPE ALCOHOL DEHYDROGENASE-LIKE PROTEIN C1773.06C"/>
    <property type="match status" value="1"/>
</dbReference>
<sequence length="350" mass="37578">MSTPTSTTAWVHKTTIKPTEKFIETLQKQDLPLPTLGPKDVLVRLHAASFNYRDILIPRDQYPFPVNWPLVPMSDGAGEIVAVGPQVKSFAAGDNVMTVFNQEHQAGRHSIVSATSGLGGALHGVLREYAVFPEYGVMKSPKGWTHEQAATLPCAAVTAWNALKDIKAGQSVLVQGTGGVSLFALQFAKAMGAFVVATTSSKAKEEQVKALGADVVINYNETPKWGEVAKKASPRGEGIDVVVEIGGTATLQESFRAVRMEGTIAIIGYRAGPTKDGEKEPGWGEILGSICQMRAIFVGSRAIAEEMVSAIEVAGLKPVVDPKTWTFDEAPQALDWFEQGRHVGKVVIKI</sequence>
<dbReference type="Gene3D" id="3.40.50.720">
    <property type="entry name" value="NAD(P)-binding Rossmann-like Domain"/>
    <property type="match status" value="1"/>
</dbReference>
<protein>
    <submittedName>
        <fullName evidence="2">Similar to Zinc-type alcohol dehydrogenase-like protein C1773.06c acc. no. O94564</fullName>
    </submittedName>
</protein>
<keyword evidence="3" id="KW-1185">Reference proteome</keyword>
<dbReference type="Proteomes" id="UP000018144">
    <property type="component" value="Unassembled WGS sequence"/>
</dbReference>
<accession>U4LHT7</accession>
<gene>
    <name evidence="2" type="ORF">PCON_02824</name>
</gene>
<name>U4LHT7_PYROM</name>
<dbReference type="SUPFAM" id="SSF50129">
    <property type="entry name" value="GroES-like"/>
    <property type="match status" value="1"/>
</dbReference>
<evidence type="ECO:0000313" key="3">
    <source>
        <dbReference type="Proteomes" id="UP000018144"/>
    </source>
</evidence>
<proteinExistence type="predicted"/>
<dbReference type="Gene3D" id="3.90.180.10">
    <property type="entry name" value="Medium-chain alcohol dehydrogenases, catalytic domain"/>
    <property type="match status" value="1"/>
</dbReference>
<dbReference type="eggNOG" id="KOG1198">
    <property type="taxonomic scope" value="Eukaryota"/>
</dbReference>
<dbReference type="InterPro" id="IPR020843">
    <property type="entry name" value="ER"/>
</dbReference>
<dbReference type="PANTHER" id="PTHR45033">
    <property type="match status" value="1"/>
</dbReference>
<dbReference type="InterPro" id="IPR013154">
    <property type="entry name" value="ADH-like_N"/>
</dbReference>
<dbReference type="InterPro" id="IPR011032">
    <property type="entry name" value="GroES-like_sf"/>
</dbReference>
<dbReference type="AlphaFoldDB" id="U4LHT7"/>
<dbReference type="STRING" id="1076935.U4LHT7"/>
<dbReference type="CDD" id="cd08276">
    <property type="entry name" value="MDR7"/>
    <property type="match status" value="1"/>
</dbReference>